<sequence length="236" mass="25050">MSSLVRALSWPLLSQNQGACAAPGGSTDGGQDDLNGVGGGGGGGVHGNHCKKGGGGGGGMPPSPTFQQLMAARRLLCRRYYPEGGWGWIVIVVGIMVNTMTHGTQLSSGLLLGYVMRSFGKPYTDTGRFFWSEAWLSTLCVCVWLVPIDRSIYRWWPVSTADASDEYVEERDMLLLALIVVASVMVFTSEADGVIAGGVDVDVVVVAATTVPAMVAISPRVVVDIELDDCEDEFSR</sequence>
<evidence type="ECO:0000256" key="1">
    <source>
        <dbReference type="SAM" id="Phobius"/>
    </source>
</evidence>
<evidence type="ECO:0000313" key="3">
    <source>
        <dbReference type="Proteomes" id="UP001562425"/>
    </source>
</evidence>
<name>A0ABD1DKK1_CULPP</name>
<dbReference type="Proteomes" id="UP001562425">
    <property type="component" value="Unassembled WGS sequence"/>
</dbReference>
<keyword evidence="1" id="KW-0472">Membrane</keyword>
<dbReference type="AlphaFoldDB" id="A0ABD1DKK1"/>
<keyword evidence="3" id="KW-1185">Reference proteome</keyword>
<feature type="transmembrane region" description="Helical" evidence="1">
    <location>
        <begin position="134"/>
        <end position="153"/>
    </location>
</feature>
<protein>
    <recommendedName>
        <fullName evidence="4">Monocarboxylate transporter</fullName>
    </recommendedName>
</protein>
<feature type="transmembrane region" description="Helical" evidence="1">
    <location>
        <begin position="86"/>
        <end position="113"/>
    </location>
</feature>
<evidence type="ECO:0008006" key="4">
    <source>
        <dbReference type="Google" id="ProtNLM"/>
    </source>
</evidence>
<organism evidence="2 3">
    <name type="scientific">Culex pipiens pipiens</name>
    <name type="common">Northern house mosquito</name>
    <dbReference type="NCBI Taxonomy" id="38569"/>
    <lineage>
        <taxon>Eukaryota</taxon>
        <taxon>Metazoa</taxon>
        <taxon>Ecdysozoa</taxon>
        <taxon>Arthropoda</taxon>
        <taxon>Hexapoda</taxon>
        <taxon>Insecta</taxon>
        <taxon>Pterygota</taxon>
        <taxon>Neoptera</taxon>
        <taxon>Endopterygota</taxon>
        <taxon>Diptera</taxon>
        <taxon>Nematocera</taxon>
        <taxon>Culicoidea</taxon>
        <taxon>Culicidae</taxon>
        <taxon>Culicinae</taxon>
        <taxon>Culicini</taxon>
        <taxon>Culex</taxon>
        <taxon>Culex</taxon>
    </lineage>
</organism>
<dbReference type="EMBL" id="JBEHCU010005328">
    <property type="protein sequence ID" value="KAL1400178.1"/>
    <property type="molecule type" value="Genomic_DNA"/>
</dbReference>
<gene>
    <name evidence="2" type="ORF">pipiens_007650</name>
</gene>
<keyword evidence="1" id="KW-1133">Transmembrane helix</keyword>
<reference evidence="2 3" key="1">
    <citation type="submission" date="2024-05" db="EMBL/GenBank/DDBJ databases">
        <title>Culex pipiens pipiens assembly and annotation.</title>
        <authorList>
            <person name="Alout H."/>
            <person name="Durand T."/>
        </authorList>
    </citation>
    <scope>NUCLEOTIDE SEQUENCE [LARGE SCALE GENOMIC DNA]</scope>
    <source>
        <strain evidence="2">HA-2024</strain>
        <tissue evidence="2">Whole body</tissue>
    </source>
</reference>
<comment type="caution">
    <text evidence="2">The sequence shown here is derived from an EMBL/GenBank/DDBJ whole genome shotgun (WGS) entry which is preliminary data.</text>
</comment>
<keyword evidence="1" id="KW-0812">Transmembrane</keyword>
<proteinExistence type="predicted"/>
<accession>A0ABD1DKK1</accession>
<evidence type="ECO:0000313" key="2">
    <source>
        <dbReference type="EMBL" id="KAL1400178.1"/>
    </source>
</evidence>